<feature type="region of interest" description="Disordered" evidence="1">
    <location>
        <begin position="1"/>
        <end position="35"/>
    </location>
</feature>
<name>A0A2B7Y1W1_POLH7</name>
<feature type="compositionally biased region" description="Polar residues" evidence="1">
    <location>
        <begin position="26"/>
        <end position="35"/>
    </location>
</feature>
<feature type="region of interest" description="Disordered" evidence="1">
    <location>
        <begin position="104"/>
        <end position="173"/>
    </location>
</feature>
<reference evidence="2 3" key="1">
    <citation type="submission" date="2017-10" db="EMBL/GenBank/DDBJ databases">
        <title>Comparative genomics in systemic dimorphic fungi from Ajellomycetaceae.</title>
        <authorList>
            <person name="Munoz J.F."/>
            <person name="Mcewen J.G."/>
            <person name="Clay O.K."/>
            <person name="Cuomo C.A."/>
        </authorList>
    </citation>
    <scope>NUCLEOTIDE SEQUENCE [LARGE SCALE GENOMIC DNA]</scope>
    <source>
        <strain evidence="2 3">UAMH7299</strain>
    </source>
</reference>
<feature type="region of interest" description="Disordered" evidence="1">
    <location>
        <begin position="245"/>
        <end position="277"/>
    </location>
</feature>
<organism evidence="2 3">
    <name type="scientific">Polytolypa hystricis (strain UAMH7299)</name>
    <dbReference type="NCBI Taxonomy" id="1447883"/>
    <lineage>
        <taxon>Eukaryota</taxon>
        <taxon>Fungi</taxon>
        <taxon>Dikarya</taxon>
        <taxon>Ascomycota</taxon>
        <taxon>Pezizomycotina</taxon>
        <taxon>Eurotiomycetes</taxon>
        <taxon>Eurotiomycetidae</taxon>
        <taxon>Onygenales</taxon>
        <taxon>Onygenales incertae sedis</taxon>
        <taxon>Polytolypa</taxon>
    </lineage>
</organism>
<accession>A0A2B7Y1W1</accession>
<sequence length="332" mass="36054">MSSPPGPNHSDPDSHASSGRRPGQQPPSNSSQAHSLGTLWPVISTFLEPQMQCYQPQWWPTQQLFPTNSAPGVAGQVAGPSMDIIYAQPATSITLENRTDPGSRSLHINPQAHSNTALPRPHTSLFPFTNTIHIPIHQSPTTPPTQAPVPPQAQTTPPNPLPPSSLPLTRHEQSLHTSLLSALVAEQSATSATSRTNARNRVLELQSRISRELHAQHEREYAGLGVSPPPVISIEDYYVIPANEEGEEEEGDGARNDGQLPGRQVQAQAPGRMSSPEHTYDERCAICDSRPVVIQRPHIAGGARLCQECFGEILMAEVIGSSNYYSTSNYDF</sequence>
<evidence type="ECO:0000313" key="3">
    <source>
        <dbReference type="Proteomes" id="UP000224634"/>
    </source>
</evidence>
<feature type="compositionally biased region" description="Pro residues" evidence="1">
    <location>
        <begin position="141"/>
        <end position="165"/>
    </location>
</feature>
<gene>
    <name evidence="2" type="ORF">AJ80_05623</name>
</gene>
<evidence type="ECO:0000256" key="1">
    <source>
        <dbReference type="SAM" id="MobiDB-lite"/>
    </source>
</evidence>
<comment type="caution">
    <text evidence="2">The sequence shown here is derived from an EMBL/GenBank/DDBJ whole genome shotgun (WGS) entry which is preliminary data.</text>
</comment>
<protein>
    <submittedName>
        <fullName evidence="2">Uncharacterized protein</fullName>
    </submittedName>
</protein>
<proteinExistence type="predicted"/>
<evidence type="ECO:0000313" key="2">
    <source>
        <dbReference type="EMBL" id="PGH15270.1"/>
    </source>
</evidence>
<dbReference type="Proteomes" id="UP000224634">
    <property type="component" value="Unassembled WGS sequence"/>
</dbReference>
<feature type="compositionally biased region" description="Polar residues" evidence="1">
    <location>
        <begin position="104"/>
        <end position="117"/>
    </location>
</feature>
<dbReference type="AlphaFoldDB" id="A0A2B7Y1W1"/>
<keyword evidence="3" id="KW-1185">Reference proteome</keyword>
<dbReference type="EMBL" id="PDNA01000084">
    <property type="protein sequence ID" value="PGH15270.1"/>
    <property type="molecule type" value="Genomic_DNA"/>
</dbReference>